<keyword evidence="3" id="KW-0902">Two-component regulatory system</keyword>
<dbReference type="EMBL" id="BAAANN010000005">
    <property type="protein sequence ID" value="GAA1948842.1"/>
    <property type="molecule type" value="Genomic_DNA"/>
</dbReference>
<evidence type="ECO:0000256" key="5">
    <source>
        <dbReference type="SAM" id="Phobius"/>
    </source>
</evidence>
<organism evidence="7 8">
    <name type="scientific">Amycolatopsis minnesotensis</name>
    <dbReference type="NCBI Taxonomy" id="337894"/>
    <lineage>
        <taxon>Bacteria</taxon>
        <taxon>Bacillati</taxon>
        <taxon>Actinomycetota</taxon>
        <taxon>Actinomycetes</taxon>
        <taxon>Pseudonocardiales</taxon>
        <taxon>Pseudonocardiaceae</taxon>
        <taxon>Amycolatopsis</taxon>
    </lineage>
</organism>
<feature type="transmembrane region" description="Helical" evidence="5">
    <location>
        <begin position="64"/>
        <end position="85"/>
    </location>
</feature>
<feature type="domain" description="Signal transduction histidine kinase subgroup 3 dimerisation and phosphoacceptor" evidence="6">
    <location>
        <begin position="204"/>
        <end position="271"/>
    </location>
</feature>
<keyword evidence="1" id="KW-0808">Transferase</keyword>
<evidence type="ECO:0000256" key="1">
    <source>
        <dbReference type="ARBA" id="ARBA00022679"/>
    </source>
</evidence>
<feature type="transmembrane region" description="Helical" evidence="5">
    <location>
        <begin position="37"/>
        <end position="58"/>
    </location>
</feature>
<keyword evidence="5" id="KW-0812">Transmembrane</keyword>
<evidence type="ECO:0000313" key="7">
    <source>
        <dbReference type="EMBL" id="GAA1948842.1"/>
    </source>
</evidence>
<reference evidence="8" key="1">
    <citation type="journal article" date="2019" name="Int. J. Syst. Evol. Microbiol.">
        <title>The Global Catalogue of Microorganisms (GCM) 10K type strain sequencing project: providing services to taxonomists for standard genome sequencing and annotation.</title>
        <authorList>
            <consortium name="The Broad Institute Genomics Platform"/>
            <consortium name="The Broad Institute Genome Sequencing Center for Infectious Disease"/>
            <person name="Wu L."/>
            <person name="Ma J."/>
        </authorList>
    </citation>
    <scope>NUCLEOTIDE SEQUENCE [LARGE SCALE GENOMIC DNA]</scope>
    <source>
        <strain evidence="8">JCM 14545</strain>
    </source>
</reference>
<dbReference type="Gene3D" id="3.30.565.10">
    <property type="entry name" value="Histidine kinase-like ATPase, C-terminal domain"/>
    <property type="match status" value="1"/>
</dbReference>
<keyword evidence="8" id="KW-1185">Reference proteome</keyword>
<dbReference type="SUPFAM" id="SSF55874">
    <property type="entry name" value="ATPase domain of HSP90 chaperone/DNA topoisomerase II/histidine kinase"/>
    <property type="match status" value="1"/>
</dbReference>
<evidence type="ECO:0000256" key="2">
    <source>
        <dbReference type="ARBA" id="ARBA00022777"/>
    </source>
</evidence>
<feature type="transmembrane region" description="Helical" evidence="5">
    <location>
        <begin position="161"/>
        <end position="184"/>
    </location>
</feature>
<dbReference type="GO" id="GO:0016301">
    <property type="term" value="F:kinase activity"/>
    <property type="evidence" value="ECO:0007669"/>
    <property type="project" value="UniProtKB-KW"/>
</dbReference>
<comment type="caution">
    <text evidence="7">The sequence shown here is derived from an EMBL/GenBank/DDBJ whole genome shotgun (WGS) entry which is preliminary data.</text>
</comment>
<sequence>MAVVGKRDPDEFSARQWPDWSFWGDRRGRGKAGRGRVVVVALSGSALLFLFARGAAIADSGNGALRTGVALGTLVCYGLACLAGLCYGPAAPPRRRIAIVAVLFAFGVVPALLFGSPDYLTDLTYAIAIGLMLLPLRYSLLLGFLAAGSQIGWMQLVYGRVNWALVATLVGVTAALGTVFALSFTIGHLRAAREQVKSMAVNQERERVARDLHDVLGHSLSTMTVKLGLTRRILESSGAVDPALAEVRELEGLARQALSDVRATVSDYRAVSLASELAGARMALRAAGVRAELPAAADDVLPALQGVFGYVVREAVTNVLRHSDAQRCGIRLGRDWVEIADDGTVTDEATAGHGLTGLAERLAAVSGTIEHGRAPGGGFRVVARGPARAPQLTPSAEAGTA</sequence>
<dbReference type="Pfam" id="PF07730">
    <property type="entry name" value="HisKA_3"/>
    <property type="match status" value="1"/>
</dbReference>
<keyword evidence="5" id="KW-1133">Transmembrane helix</keyword>
<evidence type="ECO:0000313" key="8">
    <source>
        <dbReference type="Proteomes" id="UP001501116"/>
    </source>
</evidence>
<dbReference type="InterPro" id="IPR011712">
    <property type="entry name" value="Sig_transdc_His_kin_sub3_dim/P"/>
</dbReference>
<evidence type="ECO:0000256" key="4">
    <source>
        <dbReference type="SAM" id="MobiDB-lite"/>
    </source>
</evidence>
<dbReference type="Proteomes" id="UP001501116">
    <property type="component" value="Unassembled WGS sequence"/>
</dbReference>
<dbReference type="PANTHER" id="PTHR24421:SF63">
    <property type="entry name" value="SENSOR HISTIDINE KINASE DESK"/>
    <property type="match status" value="1"/>
</dbReference>
<evidence type="ECO:0000259" key="6">
    <source>
        <dbReference type="Pfam" id="PF07730"/>
    </source>
</evidence>
<feature type="region of interest" description="Disordered" evidence="4">
    <location>
        <begin position="380"/>
        <end position="401"/>
    </location>
</feature>
<keyword evidence="2 7" id="KW-0418">Kinase</keyword>
<dbReference type="InterPro" id="IPR036890">
    <property type="entry name" value="HATPase_C_sf"/>
</dbReference>
<protein>
    <submittedName>
        <fullName evidence="7">Sensor histidine kinase</fullName>
    </submittedName>
</protein>
<proteinExistence type="predicted"/>
<evidence type="ECO:0000256" key="3">
    <source>
        <dbReference type="ARBA" id="ARBA00023012"/>
    </source>
</evidence>
<dbReference type="Gene3D" id="1.20.5.1930">
    <property type="match status" value="1"/>
</dbReference>
<dbReference type="PANTHER" id="PTHR24421">
    <property type="entry name" value="NITRATE/NITRITE SENSOR PROTEIN NARX-RELATED"/>
    <property type="match status" value="1"/>
</dbReference>
<feature type="transmembrane region" description="Helical" evidence="5">
    <location>
        <begin position="123"/>
        <end position="149"/>
    </location>
</feature>
<name>A0ABP5BRQ1_9PSEU</name>
<dbReference type="InterPro" id="IPR050482">
    <property type="entry name" value="Sensor_HK_TwoCompSys"/>
</dbReference>
<keyword evidence="5" id="KW-0472">Membrane</keyword>
<accession>A0ABP5BRQ1</accession>
<feature type="transmembrane region" description="Helical" evidence="5">
    <location>
        <begin position="97"/>
        <end position="117"/>
    </location>
</feature>
<dbReference type="CDD" id="cd16917">
    <property type="entry name" value="HATPase_UhpB-NarQ-NarX-like"/>
    <property type="match status" value="1"/>
</dbReference>
<gene>
    <name evidence="7" type="ORF">GCM10009754_16660</name>
</gene>